<dbReference type="AlphaFoldDB" id="A0A4Q2DA24"/>
<name>A0A4Q2DA24_9AGAR</name>
<reference evidence="1 2" key="1">
    <citation type="submission" date="2019-01" db="EMBL/GenBank/DDBJ databases">
        <title>Draft genome sequence of Psathyrella aberdarensis IHI B618.</title>
        <authorList>
            <person name="Buettner E."/>
            <person name="Kellner H."/>
        </authorList>
    </citation>
    <scope>NUCLEOTIDE SEQUENCE [LARGE SCALE GENOMIC DNA]</scope>
    <source>
        <strain evidence="1 2">IHI B618</strain>
    </source>
</reference>
<keyword evidence="2" id="KW-1185">Reference proteome</keyword>
<dbReference type="Pfam" id="PF08695">
    <property type="entry name" value="Coa1"/>
    <property type="match status" value="1"/>
</dbReference>
<dbReference type="GO" id="GO:0005743">
    <property type="term" value="C:mitochondrial inner membrane"/>
    <property type="evidence" value="ECO:0007669"/>
    <property type="project" value="TreeGrafter"/>
</dbReference>
<gene>
    <name evidence="1" type="ORF">EST38_g10079</name>
</gene>
<dbReference type="EMBL" id="SDEE01000511">
    <property type="protein sequence ID" value="RXW15782.1"/>
    <property type="molecule type" value="Genomic_DNA"/>
</dbReference>
<accession>A0A4Q2DA24</accession>
<protein>
    <submittedName>
        <fullName evidence="1">Uncharacterized protein</fullName>
    </submittedName>
</protein>
<dbReference type="OrthoDB" id="2100652at2759"/>
<dbReference type="PANTHER" id="PTHR28523">
    <property type="entry name" value="CYTOCHROME C OXIDASE ASSEMBLY FACTOR 1"/>
    <property type="match status" value="1"/>
</dbReference>
<dbReference type="InterPro" id="IPR014807">
    <property type="entry name" value="Coa1"/>
</dbReference>
<comment type="caution">
    <text evidence="1">The sequence shown here is derived from an EMBL/GenBank/DDBJ whole genome shotgun (WGS) entry which is preliminary data.</text>
</comment>
<dbReference type="GO" id="GO:0033617">
    <property type="term" value="P:mitochondrial respiratory chain complex IV assembly"/>
    <property type="evidence" value="ECO:0007669"/>
    <property type="project" value="InterPro"/>
</dbReference>
<evidence type="ECO:0000313" key="1">
    <source>
        <dbReference type="EMBL" id="RXW15782.1"/>
    </source>
</evidence>
<proteinExistence type="predicted"/>
<evidence type="ECO:0000313" key="2">
    <source>
        <dbReference type="Proteomes" id="UP000290288"/>
    </source>
</evidence>
<dbReference type="InterPro" id="IPR042432">
    <property type="entry name" value="Coa1_fungi"/>
</dbReference>
<sequence>MRSLKADPQLRDVLGDAIRPQPEWWLNGDPRIEGKIGQLQGNIDVSFRVKGSKGTGTVYFTSIRKEKGVPFTVLRFKVISDDGTVVHVSDTLSIEH</sequence>
<organism evidence="1 2">
    <name type="scientific">Candolleomyces aberdarensis</name>
    <dbReference type="NCBI Taxonomy" id="2316362"/>
    <lineage>
        <taxon>Eukaryota</taxon>
        <taxon>Fungi</taxon>
        <taxon>Dikarya</taxon>
        <taxon>Basidiomycota</taxon>
        <taxon>Agaricomycotina</taxon>
        <taxon>Agaricomycetes</taxon>
        <taxon>Agaricomycetidae</taxon>
        <taxon>Agaricales</taxon>
        <taxon>Agaricineae</taxon>
        <taxon>Psathyrellaceae</taxon>
        <taxon>Candolleomyces</taxon>
    </lineage>
</organism>
<dbReference type="PANTHER" id="PTHR28523:SF1">
    <property type="entry name" value="CYTOCHROME C OXIDASE ASSEMBLY FACTOR 1"/>
    <property type="match status" value="1"/>
</dbReference>
<dbReference type="Proteomes" id="UP000290288">
    <property type="component" value="Unassembled WGS sequence"/>
</dbReference>